<dbReference type="STRING" id="1834181.A5880_002332"/>
<feature type="transmembrane region" description="Helical" evidence="1">
    <location>
        <begin position="14"/>
        <end position="32"/>
    </location>
</feature>
<organism evidence="3">
    <name type="scientific">Candidatus Enterococcus mansonii</name>
    <dbReference type="NCBI Taxonomy" id="1834181"/>
    <lineage>
        <taxon>Bacteria</taxon>
        <taxon>Bacillati</taxon>
        <taxon>Bacillota</taxon>
        <taxon>Bacilli</taxon>
        <taxon>Lactobacillales</taxon>
        <taxon>Enterococcaceae</taxon>
        <taxon>Enterococcus</taxon>
    </lineage>
</organism>
<keyword evidence="1" id="KW-0812">Transmembrane</keyword>
<gene>
    <name evidence="2" type="ORF">A5880_001101</name>
    <name evidence="3" type="ORF">A5880_002332</name>
</gene>
<keyword evidence="1" id="KW-0472">Membrane</keyword>
<sequence length="64" mass="7626">MRLAPKNKNPFTKIVLQIFVNGFLFPKGLLLFPRFIRFLGVQDMTFRVMSQTHFFLNKKVFVFT</sequence>
<protein>
    <submittedName>
        <fullName evidence="3">Uncharacterized protein</fullName>
    </submittedName>
</protein>
<dbReference type="EMBL" id="NGLE02000001">
    <property type="protein sequence ID" value="MEI5993554.1"/>
    <property type="molecule type" value="Genomic_DNA"/>
</dbReference>
<keyword evidence="4" id="KW-1185">Reference proteome</keyword>
<comment type="caution">
    <text evidence="3">The sequence shown here is derived from an EMBL/GenBank/DDBJ whole genome shotgun (WGS) entry which is preliminary data.</text>
</comment>
<reference evidence="2 4" key="2">
    <citation type="submission" date="2018-07" db="EMBL/GenBank/DDBJ databases">
        <title>The Genome Sequence of Enterococcus sp. DIV0659b.</title>
        <authorList>
            <consortium name="The Broad Institute Genomics Platform"/>
            <consortium name="The Broad Institute Genomic Center for Infectious Diseases"/>
            <person name="Earl A."/>
            <person name="Manson A."/>
            <person name="Schwartman J."/>
            <person name="Gilmore M."/>
            <person name="Abouelleil A."/>
            <person name="Cao P."/>
            <person name="Chapman S."/>
            <person name="Cusick C."/>
            <person name="Shea T."/>
            <person name="Young S."/>
            <person name="Neafsey D."/>
            <person name="Nusbaum C."/>
            <person name="Birren B."/>
        </authorList>
    </citation>
    <scope>NUCLEOTIDE SEQUENCE [LARGE SCALE GENOMIC DNA]</scope>
    <source>
        <strain evidence="2 4">4G2_DIV0659</strain>
    </source>
</reference>
<evidence type="ECO:0000313" key="4">
    <source>
        <dbReference type="Proteomes" id="UP000195139"/>
    </source>
</evidence>
<evidence type="ECO:0000256" key="1">
    <source>
        <dbReference type="SAM" id="Phobius"/>
    </source>
</evidence>
<dbReference type="EMBL" id="NGLE01000003">
    <property type="protein sequence ID" value="OTO08062.1"/>
    <property type="molecule type" value="Genomic_DNA"/>
</dbReference>
<evidence type="ECO:0000313" key="3">
    <source>
        <dbReference type="EMBL" id="OTO08062.1"/>
    </source>
</evidence>
<accession>A0A242CE57</accession>
<evidence type="ECO:0000313" key="2">
    <source>
        <dbReference type="EMBL" id="MEI5993554.1"/>
    </source>
</evidence>
<keyword evidence="1" id="KW-1133">Transmembrane helix</keyword>
<dbReference type="AlphaFoldDB" id="A0A242CE57"/>
<reference evidence="3" key="1">
    <citation type="submission" date="2017-05" db="EMBL/GenBank/DDBJ databases">
        <title>The Genome Sequence of Enterococcus sp. 4G2_DIV0659.</title>
        <authorList>
            <consortium name="The Broad Institute Genomics Platform"/>
            <consortium name="The Broad Institute Genomic Center for Infectious Diseases"/>
            <person name="Earl A."/>
            <person name="Manson A."/>
            <person name="Schwartman J."/>
            <person name="Gilmore M."/>
            <person name="Abouelleil A."/>
            <person name="Cao P."/>
            <person name="Chapman S."/>
            <person name="Cusick C."/>
            <person name="Shea T."/>
            <person name="Young S."/>
            <person name="Neafsey D."/>
            <person name="Nusbaum C."/>
            <person name="Birren B."/>
        </authorList>
    </citation>
    <scope>NUCLEOTIDE SEQUENCE [LARGE SCALE GENOMIC DNA]</scope>
    <source>
        <strain evidence="3">4G2_DIV0659</strain>
    </source>
</reference>
<proteinExistence type="predicted"/>
<dbReference type="Proteomes" id="UP000195139">
    <property type="component" value="Unassembled WGS sequence"/>
</dbReference>
<name>A0A242CE57_9ENTE</name>